<dbReference type="InterPro" id="IPR036597">
    <property type="entry name" value="Fido-like_dom_sf"/>
</dbReference>
<dbReference type="AlphaFoldDB" id="A0A7Z8KM07"/>
<dbReference type="PANTHER" id="PTHR13504:SF38">
    <property type="entry name" value="FIDO DOMAIN-CONTAINING PROTEIN"/>
    <property type="match status" value="1"/>
</dbReference>
<evidence type="ECO:0000259" key="1">
    <source>
        <dbReference type="PROSITE" id="PS51459"/>
    </source>
</evidence>
<dbReference type="PROSITE" id="PS51459">
    <property type="entry name" value="FIDO"/>
    <property type="match status" value="1"/>
</dbReference>
<dbReference type="Pfam" id="PF02661">
    <property type="entry name" value="Fic"/>
    <property type="match status" value="1"/>
</dbReference>
<keyword evidence="3" id="KW-1185">Reference proteome</keyword>
<dbReference type="SUPFAM" id="SSF140931">
    <property type="entry name" value="Fic-like"/>
    <property type="match status" value="1"/>
</dbReference>
<dbReference type="RefSeq" id="WP_154810653.1">
    <property type="nucleotide sequence ID" value="NZ_VIAQ01000019.1"/>
</dbReference>
<dbReference type="Proteomes" id="UP000319335">
    <property type="component" value="Unassembled WGS sequence"/>
</dbReference>
<sequence>MSDTDIDTSFIDRTFLERIDDKLERLESMRPLPPAVLRRLNEEMKLMHTYHSNAIEGNTLTLQETKVILEDGITIGGKSLREHIEAGNTAKAFDLVEELAKGKVPINHVNIQRLHEVVMAGLVEDSGQYRTRNVRITGAVKSPPDWSKIILMIDEMLDKLISDKTHPIETASFLHHRFVEIHPFTDGNGRVARLLTNLYLMSRRYPPVALRKEDRKKYYSALRSADKGNLKPFGQFIARAVDDSLTLYLSASGGADELIPLKELAEDTPYSQEYLSLRARQGILDAVKIGRIWYSSRNAVESYLSEHGIKESEQED</sequence>
<dbReference type="Gene3D" id="1.10.3290.10">
    <property type="entry name" value="Fido-like domain"/>
    <property type="match status" value="1"/>
</dbReference>
<dbReference type="InterPro" id="IPR040198">
    <property type="entry name" value="Fido_containing"/>
</dbReference>
<dbReference type="OrthoDB" id="350952at2157"/>
<organism evidence="2 3">
    <name type="scientific">Methanolobus vulcani</name>
    <dbReference type="NCBI Taxonomy" id="38026"/>
    <lineage>
        <taxon>Archaea</taxon>
        <taxon>Methanobacteriati</taxon>
        <taxon>Methanobacteriota</taxon>
        <taxon>Stenosarchaea group</taxon>
        <taxon>Methanomicrobia</taxon>
        <taxon>Methanosarcinales</taxon>
        <taxon>Methanosarcinaceae</taxon>
        <taxon>Methanolobus</taxon>
    </lineage>
</organism>
<gene>
    <name evidence="2" type="ORF">FKV42_12590</name>
</gene>
<dbReference type="InterPro" id="IPR003812">
    <property type="entry name" value="Fido"/>
</dbReference>
<proteinExistence type="predicted"/>
<evidence type="ECO:0000313" key="3">
    <source>
        <dbReference type="Proteomes" id="UP000319335"/>
    </source>
</evidence>
<comment type="caution">
    <text evidence="2">The sequence shown here is derived from an EMBL/GenBank/DDBJ whole genome shotgun (WGS) entry which is preliminary data.</text>
</comment>
<accession>A0A7Z8KM07</accession>
<dbReference type="EMBL" id="VIAQ01000019">
    <property type="protein sequence ID" value="TQD24027.1"/>
    <property type="molecule type" value="Genomic_DNA"/>
</dbReference>
<evidence type="ECO:0000313" key="2">
    <source>
        <dbReference type="EMBL" id="TQD24027.1"/>
    </source>
</evidence>
<reference evidence="2 3" key="1">
    <citation type="submission" date="2019-06" db="EMBL/GenBank/DDBJ databases">
        <title>Draft genome sequence of Methanolobus vulcani B1d.</title>
        <authorList>
            <person name="Creighbaum A.J."/>
            <person name="Ticak T."/>
            <person name="Hariraju D."/>
            <person name="Arivett B.A."/>
            <person name="Ferguson D.J.Jr."/>
        </authorList>
    </citation>
    <scope>NUCLEOTIDE SEQUENCE [LARGE SCALE GENOMIC DNA]</scope>
    <source>
        <strain evidence="2 3">B1d</strain>
    </source>
</reference>
<dbReference type="PANTHER" id="PTHR13504">
    <property type="entry name" value="FIDO DOMAIN-CONTAINING PROTEIN DDB_G0283145"/>
    <property type="match status" value="1"/>
</dbReference>
<protein>
    <submittedName>
        <fullName evidence="2">Fic family protein</fullName>
    </submittedName>
</protein>
<feature type="domain" description="Fido" evidence="1">
    <location>
        <begin position="106"/>
        <end position="239"/>
    </location>
</feature>
<name>A0A7Z8KM07_9EURY</name>